<evidence type="ECO:0000313" key="4">
    <source>
        <dbReference type="Proteomes" id="UP001597387"/>
    </source>
</evidence>
<dbReference type="RefSeq" id="WP_255898044.1">
    <property type="nucleotide sequence ID" value="NZ_JAFMZO010000001.1"/>
</dbReference>
<dbReference type="SMART" id="SM00448">
    <property type="entry name" value="REC"/>
    <property type="match status" value="1"/>
</dbReference>
<proteinExistence type="predicted"/>
<dbReference type="PROSITE" id="PS50110">
    <property type="entry name" value="RESPONSE_REGULATORY"/>
    <property type="match status" value="1"/>
</dbReference>
<dbReference type="Gene3D" id="3.40.50.2300">
    <property type="match status" value="1"/>
</dbReference>
<dbReference type="InterPro" id="IPR052893">
    <property type="entry name" value="TCS_response_regulator"/>
</dbReference>
<dbReference type="PANTHER" id="PTHR44520">
    <property type="entry name" value="RESPONSE REGULATOR RCP1-RELATED"/>
    <property type="match status" value="1"/>
</dbReference>
<name>A0ABW4ZJF7_9SPHI</name>
<dbReference type="Proteomes" id="UP001597387">
    <property type="component" value="Unassembled WGS sequence"/>
</dbReference>
<dbReference type="InterPro" id="IPR011006">
    <property type="entry name" value="CheY-like_superfamily"/>
</dbReference>
<dbReference type="EMBL" id="JBHUHZ010000001">
    <property type="protein sequence ID" value="MFD2162035.1"/>
    <property type="molecule type" value="Genomic_DNA"/>
</dbReference>
<keyword evidence="1" id="KW-0597">Phosphoprotein</keyword>
<dbReference type="Pfam" id="PF00072">
    <property type="entry name" value="Response_reg"/>
    <property type="match status" value="1"/>
</dbReference>
<reference evidence="4" key="1">
    <citation type="journal article" date="2019" name="Int. J. Syst. Evol. Microbiol.">
        <title>The Global Catalogue of Microorganisms (GCM) 10K type strain sequencing project: providing services to taxonomists for standard genome sequencing and annotation.</title>
        <authorList>
            <consortium name="The Broad Institute Genomics Platform"/>
            <consortium name="The Broad Institute Genome Sequencing Center for Infectious Disease"/>
            <person name="Wu L."/>
            <person name="Ma J."/>
        </authorList>
    </citation>
    <scope>NUCLEOTIDE SEQUENCE [LARGE SCALE GENOMIC DNA]</scope>
    <source>
        <strain evidence="4">KCTC 42217</strain>
    </source>
</reference>
<gene>
    <name evidence="3" type="ORF">ACFSJU_06495</name>
</gene>
<keyword evidence="4" id="KW-1185">Reference proteome</keyword>
<evidence type="ECO:0000256" key="1">
    <source>
        <dbReference type="PROSITE-ProRule" id="PRU00169"/>
    </source>
</evidence>
<protein>
    <submittedName>
        <fullName evidence="3">Response regulator</fullName>
    </submittedName>
</protein>
<evidence type="ECO:0000259" key="2">
    <source>
        <dbReference type="PROSITE" id="PS50110"/>
    </source>
</evidence>
<feature type="domain" description="Response regulatory" evidence="2">
    <location>
        <begin position="5"/>
        <end position="132"/>
    </location>
</feature>
<feature type="modified residue" description="4-aspartylphosphate" evidence="1">
    <location>
        <position position="62"/>
    </location>
</feature>
<comment type="caution">
    <text evidence="3">The sequence shown here is derived from an EMBL/GenBank/DDBJ whole genome shotgun (WGS) entry which is preliminary data.</text>
</comment>
<dbReference type="PANTHER" id="PTHR44520:SF2">
    <property type="entry name" value="RESPONSE REGULATOR RCP1"/>
    <property type="match status" value="1"/>
</dbReference>
<dbReference type="InterPro" id="IPR001789">
    <property type="entry name" value="Sig_transdc_resp-reg_receiver"/>
</dbReference>
<organism evidence="3 4">
    <name type="scientific">Paradesertivirga mongoliensis</name>
    <dbReference type="NCBI Taxonomy" id="2100740"/>
    <lineage>
        <taxon>Bacteria</taxon>
        <taxon>Pseudomonadati</taxon>
        <taxon>Bacteroidota</taxon>
        <taxon>Sphingobacteriia</taxon>
        <taxon>Sphingobacteriales</taxon>
        <taxon>Sphingobacteriaceae</taxon>
        <taxon>Paradesertivirga</taxon>
    </lineage>
</organism>
<evidence type="ECO:0000313" key="3">
    <source>
        <dbReference type="EMBL" id="MFD2162035.1"/>
    </source>
</evidence>
<sequence length="136" mass="15614">MNPLKIAVVDDDQIYQFIINRTLTKLQPGSKILNFSNCADFFNFLKRNLADASLLPDLVLLDLNTPFMNGWEFLENYTALKNSLQKEFEIYIVTSSVDPNDQLQANETPLLDGFFTKPLKPAELLEIIKKNELKNM</sequence>
<accession>A0ABW4ZJF7</accession>
<dbReference type="SUPFAM" id="SSF52172">
    <property type="entry name" value="CheY-like"/>
    <property type="match status" value="1"/>
</dbReference>